<evidence type="ECO:0000259" key="6">
    <source>
        <dbReference type="Pfam" id="PF01975"/>
    </source>
</evidence>
<dbReference type="HAMAP" id="MF_00060">
    <property type="entry name" value="SurE"/>
    <property type="match status" value="1"/>
</dbReference>
<dbReference type="STRING" id="1408281.Epro_0302"/>
<dbReference type="GO" id="GO:0008253">
    <property type="term" value="F:5'-nucleotidase activity"/>
    <property type="evidence" value="ECO:0007669"/>
    <property type="project" value="UniProtKB-UniRule"/>
</dbReference>
<dbReference type="InterPro" id="IPR030048">
    <property type="entry name" value="SurE"/>
</dbReference>
<dbReference type="GO" id="GO:0005737">
    <property type="term" value="C:cytoplasm"/>
    <property type="evidence" value="ECO:0007669"/>
    <property type="project" value="UniProtKB-SubCell"/>
</dbReference>
<dbReference type="RefSeq" id="WP_052569943.1">
    <property type="nucleotide sequence ID" value="NZ_CP009498.1"/>
</dbReference>
<comment type="function">
    <text evidence="5">Nucleotidase that shows phosphatase activity on nucleoside 5'-monophosphates.</text>
</comment>
<organism evidence="7 8">
    <name type="scientific">Endomicrobium proavitum</name>
    <dbReference type="NCBI Taxonomy" id="1408281"/>
    <lineage>
        <taxon>Bacteria</taxon>
        <taxon>Pseudomonadati</taxon>
        <taxon>Elusimicrobiota</taxon>
        <taxon>Endomicrobiia</taxon>
        <taxon>Endomicrobiales</taxon>
        <taxon>Endomicrobiaceae</taxon>
        <taxon>Endomicrobium</taxon>
    </lineage>
</organism>
<feature type="binding site" evidence="5">
    <location>
        <position position="10"/>
    </location>
    <ligand>
        <name>a divalent metal cation</name>
        <dbReference type="ChEBI" id="CHEBI:60240"/>
    </ligand>
</feature>
<feature type="binding site" evidence="5">
    <location>
        <position position="9"/>
    </location>
    <ligand>
        <name>a divalent metal cation</name>
        <dbReference type="ChEBI" id="CHEBI:60240"/>
    </ligand>
</feature>
<comment type="similarity">
    <text evidence="2 5">Belongs to the SurE nucleotidase family.</text>
</comment>
<proteinExistence type="inferred from homology"/>
<evidence type="ECO:0000256" key="3">
    <source>
        <dbReference type="ARBA" id="ARBA00022723"/>
    </source>
</evidence>
<keyword evidence="8" id="KW-1185">Reference proteome</keyword>
<sequence length="242" mass="26396">MYKILISNDDGVKGAGLRPLIKEMSKIGKVFVIVPFGQMSGTGHSITLSKFKKAIEIEKNFYAIKGATPADCVKFGLLSFKDVVPDIVISGINTCPNMGQDVIYSGTCGAAREGAMKGIPSLAVSAAEMHAKEYRHSAQATRKIAEKVLKNKKKYQGVCLNINIPKNYKGIKVVPLGLNEYNESVETVLDKNGYFHYKLSGRYHSGGKNKGSDIAAVEKGYISVTPLQIDQTNFSLMKKIKL</sequence>
<dbReference type="Gene3D" id="3.40.1210.10">
    <property type="entry name" value="Survival protein SurE-like phosphatase/nucleotidase"/>
    <property type="match status" value="1"/>
</dbReference>
<dbReference type="EMBL" id="CP009498">
    <property type="protein sequence ID" value="AKL97681.1"/>
    <property type="molecule type" value="Genomic_DNA"/>
</dbReference>
<keyword evidence="4 5" id="KW-0378">Hydrolase</keyword>
<feature type="domain" description="Survival protein SurE-like phosphatase/nucleotidase" evidence="6">
    <location>
        <begin position="4"/>
        <end position="182"/>
    </location>
</feature>
<dbReference type="Proteomes" id="UP000035337">
    <property type="component" value="Chromosome"/>
</dbReference>
<evidence type="ECO:0000256" key="5">
    <source>
        <dbReference type="HAMAP-Rule" id="MF_00060"/>
    </source>
</evidence>
<dbReference type="PANTHER" id="PTHR30457">
    <property type="entry name" value="5'-NUCLEOTIDASE SURE"/>
    <property type="match status" value="1"/>
</dbReference>
<evidence type="ECO:0000256" key="1">
    <source>
        <dbReference type="ARBA" id="ARBA00000815"/>
    </source>
</evidence>
<dbReference type="NCBIfam" id="TIGR00087">
    <property type="entry name" value="surE"/>
    <property type="match status" value="1"/>
</dbReference>
<accession>A0A0G3WGA4</accession>
<comment type="catalytic activity">
    <reaction evidence="1 5">
        <text>a ribonucleoside 5'-phosphate + H2O = a ribonucleoside + phosphate</text>
        <dbReference type="Rhea" id="RHEA:12484"/>
        <dbReference type="ChEBI" id="CHEBI:15377"/>
        <dbReference type="ChEBI" id="CHEBI:18254"/>
        <dbReference type="ChEBI" id="CHEBI:43474"/>
        <dbReference type="ChEBI" id="CHEBI:58043"/>
        <dbReference type="EC" id="3.1.3.5"/>
    </reaction>
</comment>
<dbReference type="PANTHER" id="PTHR30457:SF0">
    <property type="entry name" value="PHOSPHATASE, PUTATIVE (AFU_ORTHOLOGUE AFUA_4G01070)-RELATED"/>
    <property type="match status" value="1"/>
</dbReference>
<dbReference type="KEGG" id="epo:Epro_0302"/>
<protein>
    <recommendedName>
        <fullName evidence="5">5'-nucleotidase SurE</fullName>
        <ecNumber evidence="5">3.1.3.5</ecNumber>
    </recommendedName>
    <alternativeName>
        <fullName evidence="5">Nucleoside 5'-monophosphate phosphohydrolase</fullName>
    </alternativeName>
</protein>
<evidence type="ECO:0000313" key="7">
    <source>
        <dbReference type="EMBL" id="AKL97681.1"/>
    </source>
</evidence>
<name>A0A0G3WGA4_9BACT</name>
<comment type="cofactor">
    <cofactor evidence="5">
        <name>a divalent metal cation</name>
        <dbReference type="ChEBI" id="CHEBI:60240"/>
    </cofactor>
    <text evidence="5">Binds 1 divalent metal cation per subunit.</text>
</comment>
<dbReference type="PATRIC" id="fig|1408281.3.peg.314"/>
<dbReference type="OrthoDB" id="9780815at2"/>
<evidence type="ECO:0000256" key="2">
    <source>
        <dbReference type="ARBA" id="ARBA00011062"/>
    </source>
</evidence>
<gene>
    <name evidence="5 7" type="primary">surE</name>
    <name evidence="7" type="ORF">Epro_0302</name>
</gene>
<dbReference type="Pfam" id="PF01975">
    <property type="entry name" value="SurE"/>
    <property type="match status" value="1"/>
</dbReference>
<keyword evidence="3 5" id="KW-0479">Metal-binding</keyword>
<dbReference type="AlphaFoldDB" id="A0A0G3WGA4"/>
<feature type="binding site" evidence="5">
    <location>
        <position position="93"/>
    </location>
    <ligand>
        <name>a divalent metal cation</name>
        <dbReference type="ChEBI" id="CHEBI:60240"/>
    </ligand>
</feature>
<feature type="binding site" evidence="5">
    <location>
        <position position="40"/>
    </location>
    <ligand>
        <name>a divalent metal cation</name>
        <dbReference type="ChEBI" id="CHEBI:60240"/>
    </ligand>
</feature>
<dbReference type="EC" id="3.1.3.5" evidence="5"/>
<dbReference type="SUPFAM" id="SSF64167">
    <property type="entry name" value="SurE-like"/>
    <property type="match status" value="1"/>
</dbReference>
<evidence type="ECO:0000256" key="4">
    <source>
        <dbReference type="ARBA" id="ARBA00022801"/>
    </source>
</evidence>
<evidence type="ECO:0000313" key="8">
    <source>
        <dbReference type="Proteomes" id="UP000035337"/>
    </source>
</evidence>
<comment type="subcellular location">
    <subcellularLocation>
        <location evidence="5">Cytoplasm</location>
    </subcellularLocation>
</comment>
<reference evidence="7 8" key="1">
    <citation type="submission" date="2014-09" db="EMBL/GenBank/DDBJ databases">
        <title>Complete genome sequence of Endomicrobium proavitum.</title>
        <authorList>
            <person name="Zheng H."/>
        </authorList>
    </citation>
    <scope>NUCLEOTIDE SEQUENCE [LARGE SCALE GENOMIC DNA]</scope>
    <source>
        <strain evidence="7 8">Rsa215</strain>
    </source>
</reference>
<dbReference type="GO" id="GO:0000166">
    <property type="term" value="F:nucleotide binding"/>
    <property type="evidence" value="ECO:0007669"/>
    <property type="project" value="UniProtKB-KW"/>
</dbReference>
<dbReference type="InterPro" id="IPR036523">
    <property type="entry name" value="SurE-like_sf"/>
</dbReference>
<dbReference type="GO" id="GO:0046872">
    <property type="term" value="F:metal ion binding"/>
    <property type="evidence" value="ECO:0007669"/>
    <property type="project" value="UniProtKB-UniRule"/>
</dbReference>
<keyword evidence="5" id="KW-0547">Nucleotide-binding</keyword>
<dbReference type="InterPro" id="IPR002828">
    <property type="entry name" value="SurE-like_Pase/nucleotidase"/>
</dbReference>
<keyword evidence="5" id="KW-0963">Cytoplasm</keyword>